<keyword evidence="3" id="KW-1185">Reference proteome</keyword>
<name>A0A9P8T6I2_9ASCO</name>
<gene>
    <name evidence="2" type="ORF">OGAPHI_001872</name>
</gene>
<dbReference type="RefSeq" id="XP_046062532.1">
    <property type="nucleotide sequence ID" value="XM_046202680.1"/>
</dbReference>
<reference evidence="2" key="2">
    <citation type="submission" date="2021-01" db="EMBL/GenBank/DDBJ databases">
        <authorList>
            <person name="Schikora-Tamarit M.A."/>
        </authorList>
    </citation>
    <scope>NUCLEOTIDE SEQUENCE</scope>
    <source>
        <strain evidence="2">CBS6075</strain>
    </source>
</reference>
<comment type="caution">
    <text evidence="2">The sequence shown here is derived from an EMBL/GenBank/DDBJ whole genome shotgun (WGS) entry which is preliminary data.</text>
</comment>
<accession>A0A9P8T6I2</accession>
<evidence type="ECO:0000313" key="3">
    <source>
        <dbReference type="Proteomes" id="UP000769157"/>
    </source>
</evidence>
<feature type="region of interest" description="Disordered" evidence="1">
    <location>
        <begin position="1"/>
        <end position="55"/>
    </location>
</feature>
<dbReference type="Proteomes" id="UP000769157">
    <property type="component" value="Unassembled WGS sequence"/>
</dbReference>
<feature type="compositionally biased region" description="Low complexity" evidence="1">
    <location>
        <begin position="18"/>
        <end position="40"/>
    </location>
</feature>
<reference evidence="2" key="1">
    <citation type="journal article" date="2021" name="Open Biol.">
        <title>Shared evolutionary footprints suggest mitochondrial oxidative damage underlies multiple complex I losses in fungi.</title>
        <authorList>
            <person name="Schikora-Tamarit M.A."/>
            <person name="Marcet-Houben M."/>
            <person name="Nosek J."/>
            <person name="Gabaldon T."/>
        </authorList>
    </citation>
    <scope>NUCLEOTIDE SEQUENCE</scope>
    <source>
        <strain evidence="2">CBS6075</strain>
    </source>
</reference>
<dbReference type="AlphaFoldDB" id="A0A9P8T6I2"/>
<organism evidence="2 3">
    <name type="scientific">Ogataea philodendri</name>
    <dbReference type="NCBI Taxonomy" id="1378263"/>
    <lineage>
        <taxon>Eukaryota</taxon>
        <taxon>Fungi</taxon>
        <taxon>Dikarya</taxon>
        <taxon>Ascomycota</taxon>
        <taxon>Saccharomycotina</taxon>
        <taxon>Pichiomycetes</taxon>
        <taxon>Pichiales</taxon>
        <taxon>Pichiaceae</taxon>
        <taxon>Ogataea</taxon>
    </lineage>
</organism>
<dbReference type="GeneID" id="70233839"/>
<sequence length="121" mass="12752">MVPLRSLIPDPINKGLTRARPNSPSLSSARLRSTSLASRLSNDRSRNGIRSSGCTPGVSISSNKIGVVYGWGPPSRSVSGVPKIECIPALSYGELNGLCMLPNCNGDIRDESGDAEPSMPE</sequence>
<evidence type="ECO:0000313" key="2">
    <source>
        <dbReference type="EMBL" id="KAH3668118.1"/>
    </source>
</evidence>
<dbReference type="EMBL" id="JAEUBE010000158">
    <property type="protein sequence ID" value="KAH3668118.1"/>
    <property type="molecule type" value="Genomic_DNA"/>
</dbReference>
<proteinExistence type="predicted"/>
<evidence type="ECO:0000256" key="1">
    <source>
        <dbReference type="SAM" id="MobiDB-lite"/>
    </source>
</evidence>
<protein>
    <submittedName>
        <fullName evidence="2">Uncharacterized protein</fullName>
    </submittedName>
</protein>